<reference evidence="3" key="1">
    <citation type="submission" date="2017-01" db="EMBL/GenBank/DDBJ databases">
        <authorList>
            <person name="Wang Y."/>
            <person name="White M."/>
            <person name="Kvist S."/>
            <person name="Moncalvo J.-M."/>
        </authorList>
    </citation>
    <scope>NUCLEOTIDE SEQUENCE [LARGE SCALE GENOMIC DNA]</scope>
    <source>
        <strain evidence="3">ID-206-W2</strain>
    </source>
</reference>
<dbReference type="Proteomes" id="UP000187429">
    <property type="component" value="Unassembled WGS sequence"/>
</dbReference>
<gene>
    <name evidence="2" type="ORF">AYI69_g10710</name>
</gene>
<accession>A0A1R1X410</accession>
<organism evidence="2 3">
    <name type="scientific">Smittium culicis</name>
    <dbReference type="NCBI Taxonomy" id="133412"/>
    <lineage>
        <taxon>Eukaryota</taxon>
        <taxon>Fungi</taxon>
        <taxon>Fungi incertae sedis</taxon>
        <taxon>Zoopagomycota</taxon>
        <taxon>Kickxellomycotina</taxon>
        <taxon>Harpellomycetes</taxon>
        <taxon>Harpellales</taxon>
        <taxon>Legeriomycetaceae</taxon>
        <taxon>Smittium</taxon>
    </lineage>
</organism>
<sequence>MDLEQLEQKVLLIDSQLSAREEALRVNQAHIESQIDAIREENARQGQLRGAMTNMQMQGQTVVAELEHIKNESIMGFENRIMEQHQEFSFGLNAASNFTSAVSEINTDKELQESDGDWIMAVNAIKGDINLTENEKINEIEAIIAVQKGFSNYSRSSKYQNQNRQRFPSGNNYSSQSSGNNNYGRKPWNNSKKSYQKCTVCGKNNHSTSNCYFNKSRNVTLIDSTEYRSGNEQTQ</sequence>
<proteinExistence type="predicted"/>
<feature type="region of interest" description="Disordered" evidence="1">
    <location>
        <begin position="155"/>
        <end position="189"/>
    </location>
</feature>
<dbReference type="AlphaFoldDB" id="A0A1R1X410"/>
<feature type="compositionally biased region" description="Low complexity" evidence="1">
    <location>
        <begin position="169"/>
        <end position="184"/>
    </location>
</feature>
<evidence type="ECO:0000256" key="1">
    <source>
        <dbReference type="SAM" id="MobiDB-lite"/>
    </source>
</evidence>
<name>A0A1R1X410_9FUNG</name>
<evidence type="ECO:0000313" key="2">
    <source>
        <dbReference type="EMBL" id="OMJ09359.1"/>
    </source>
</evidence>
<feature type="compositionally biased region" description="Polar residues" evidence="1">
    <location>
        <begin position="155"/>
        <end position="168"/>
    </location>
</feature>
<dbReference type="EMBL" id="LSSM01007087">
    <property type="protein sequence ID" value="OMJ09359.1"/>
    <property type="molecule type" value="Genomic_DNA"/>
</dbReference>
<evidence type="ECO:0000313" key="3">
    <source>
        <dbReference type="Proteomes" id="UP000187429"/>
    </source>
</evidence>
<keyword evidence="3" id="KW-1185">Reference proteome</keyword>
<protein>
    <submittedName>
        <fullName evidence="2">Uncharacterized protein</fullName>
    </submittedName>
</protein>
<comment type="caution">
    <text evidence="2">The sequence shown here is derived from an EMBL/GenBank/DDBJ whole genome shotgun (WGS) entry which is preliminary data.</text>
</comment>